<organism evidence="1 2">
    <name type="scientific">Pseudomonas segetis</name>
    <dbReference type="NCBI Taxonomy" id="298908"/>
    <lineage>
        <taxon>Bacteria</taxon>
        <taxon>Pseudomonadati</taxon>
        <taxon>Pseudomonadota</taxon>
        <taxon>Gammaproteobacteria</taxon>
        <taxon>Pseudomonadales</taxon>
        <taxon>Pseudomonadaceae</taxon>
        <taxon>Pseudomonas</taxon>
    </lineage>
</organism>
<sequence>MVATTQNRNTPSVAGHRRGYPVAAAVLCLAGTIAVIEASGAVKPGETGVGLIAVGIFEHQVDNRIGAEGEQMAQVLRGFARLENSADADAITAAETGQRCYIVDNQTVAKTDGAGTRSVAGIVDHVDDVGVWVLIDPTSGVLLADAAAG</sequence>
<gene>
    <name evidence="1" type="ORF">SAMN05216255_4439</name>
</gene>
<dbReference type="AlphaFoldDB" id="A0A239JP27"/>
<dbReference type="Proteomes" id="UP000242915">
    <property type="component" value="Unassembled WGS sequence"/>
</dbReference>
<dbReference type="RefSeq" id="WP_089361326.1">
    <property type="nucleotide sequence ID" value="NZ_FZOG01000009.1"/>
</dbReference>
<dbReference type="EMBL" id="FZOG01000009">
    <property type="protein sequence ID" value="SNT07597.1"/>
    <property type="molecule type" value="Genomic_DNA"/>
</dbReference>
<evidence type="ECO:0000313" key="2">
    <source>
        <dbReference type="Proteomes" id="UP000242915"/>
    </source>
</evidence>
<accession>A0A239JP27</accession>
<protein>
    <submittedName>
        <fullName evidence="1">Uncharacterized protein</fullName>
    </submittedName>
</protein>
<reference evidence="2" key="1">
    <citation type="submission" date="2017-06" db="EMBL/GenBank/DDBJ databases">
        <authorList>
            <person name="Varghese N."/>
            <person name="Submissions S."/>
        </authorList>
    </citation>
    <scope>NUCLEOTIDE SEQUENCE [LARGE SCALE GENOMIC DNA]</scope>
    <source>
        <strain evidence="2">CIP 108523</strain>
    </source>
</reference>
<name>A0A239JP27_9PSED</name>
<keyword evidence="2" id="KW-1185">Reference proteome</keyword>
<proteinExistence type="predicted"/>
<evidence type="ECO:0000313" key="1">
    <source>
        <dbReference type="EMBL" id="SNT07597.1"/>
    </source>
</evidence>